<organism evidence="5 6">
    <name type="scientific">Cercophora scortea</name>
    <dbReference type="NCBI Taxonomy" id="314031"/>
    <lineage>
        <taxon>Eukaryota</taxon>
        <taxon>Fungi</taxon>
        <taxon>Dikarya</taxon>
        <taxon>Ascomycota</taxon>
        <taxon>Pezizomycotina</taxon>
        <taxon>Sordariomycetes</taxon>
        <taxon>Sordariomycetidae</taxon>
        <taxon>Sordariales</taxon>
        <taxon>Lasiosphaeriaceae</taxon>
        <taxon>Cercophora</taxon>
    </lineage>
</organism>
<dbReference type="Pfam" id="PF00172">
    <property type="entry name" value="Zn_clus"/>
    <property type="match status" value="1"/>
</dbReference>
<dbReference type="InterPro" id="IPR036864">
    <property type="entry name" value="Zn2-C6_fun-type_DNA-bd_sf"/>
</dbReference>
<dbReference type="PROSITE" id="PS50048">
    <property type="entry name" value="ZN2_CY6_FUNGAL_2"/>
    <property type="match status" value="1"/>
</dbReference>
<dbReference type="Gene3D" id="4.10.240.10">
    <property type="entry name" value="Zn(2)-C6 fungal-type DNA-binding domain"/>
    <property type="match status" value="1"/>
</dbReference>
<evidence type="ECO:0000313" key="5">
    <source>
        <dbReference type="EMBL" id="KAK3332741.1"/>
    </source>
</evidence>
<reference evidence="5" key="1">
    <citation type="journal article" date="2023" name="Mol. Phylogenet. Evol.">
        <title>Genome-scale phylogeny and comparative genomics of the fungal order Sordariales.</title>
        <authorList>
            <person name="Hensen N."/>
            <person name="Bonometti L."/>
            <person name="Westerberg I."/>
            <person name="Brannstrom I.O."/>
            <person name="Guillou S."/>
            <person name="Cros-Aarteil S."/>
            <person name="Calhoun S."/>
            <person name="Haridas S."/>
            <person name="Kuo A."/>
            <person name="Mondo S."/>
            <person name="Pangilinan J."/>
            <person name="Riley R."/>
            <person name="LaButti K."/>
            <person name="Andreopoulos B."/>
            <person name="Lipzen A."/>
            <person name="Chen C."/>
            <person name="Yan M."/>
            <person name="Daum C."/>
            <person name="Ng V."/>
            <person name="Clum A."/>
            <person name="Steindorff A."/>
            <person name="Ohm R.A."/>
            <person name="Martin F."/>
            <person name="Silar P."/>
            <person name="Natvig D.O."/>
            <person name="Lalanne C."/>
            <person name="Gautier V."/>
            <person name="Ament-Velasquez S.L."/>
            <person name="Kruys A."/>
            <person name="Hutchinson M.I."/>
            <person name="Powell A.J."/>
            <person name="Barry K."/>
            <person name="Miller A.N."/>
            <person name="Grigoriev I.V."/>
            <person name="Debuchy R."/>
            <person name="Gladieux P."/>
            <person name="Hiltunen Thoren M."/>
            <person name="Johannesson H."/>
        </authorList>
    </citation>
    <scope>NUCLEOTIDE SEQUENCE</scope>
    <source>
        <strain evidence="5">SMH4131-1</strain>
    </source>
</reference>
<evidence type="ECO:0000259" key="4">
    <source>
        <dbReference type="PROSITE" id="PS50048"/>
    </source>
</evidence>
<keyword evidence="6" id="KW-1185">Reference proteome</keyword>
<feature type="domain" description="Zn(2)-C6 fungal-type" evidence="4">
    <location>
        <begin position="55"/>
        <end position="83"/>
    </location>
</feature>
<sequence>MDRQQELAPAPAPSDPPCRMEQDENPHVARLWRRSRRPAYSPRHQITGVGTGHITCWSCHRRNTRCDYDRHPCNYCVTLGVECRPVNTQALIPGLPGHLRELPAGTTLYVNPADVFPPPPPPPPRNPLRNNRQKRKGNWRLFASASSGMKHPPAPTPTPPRPPSQPPSSPLSSPPPSPPPLSPLSPPSPSSPPTNILPAPASSTPRVPPVIPSSPAIPNQGQPSEDPSRWPSPLLPTPPEEDDETDVEECFPRASLLLPNQEQVKEILEQWERQGREWQQQQEEASQRQEQVYPGWDDNVFWILDL</sequence>
<feature type="region of interest" description="Disordered" evidence="3">
    <location>
        <begin position="1"/>
        <end position="24"/>
    </location>
</feature>
<dbReference type="InterPro" id="IPR001138">
    <property type="entry name" value="Zn2Cys6_DnaBD"/>
</dbReference>
<dbReference type="CDD" id="cd00067">
    <property type="entry name" value="GAL4"/>
    <property type="match status" value="1"/>
</dbReference>
<comment type="caution">
    <text evidence="5">The sequence shown here is derived from an EMBL/GenBank/DDBJ whole genome shotgun (WGS) entry which is preliminary data.</text>
</comment>
<feature type="region of interest" description="Disordered" evidence="3">
    <location>
        <begin position="110"/>
        <end position="248"/>
    </location>
</feature>
<keyword evidence="2" id="KW-0175">Coiled coil</keyword>
<evidence type="ECO:0000256" key="2">
    <source>
        <dbReference type="SAM" id="Coils"/>
    </source>
</evidence>
<feature type="compositionally biased region" description="Acidic residues" evidence="3">
    <location>
        <begin position="239"/>
        <end position="248"/>
    </location>
</feature>
<reference evidence="5" key="2">
    <citation type="submission" date="2023-06" db="EMBL/GenBank/DDBJ databases">
        <authorList>
            <consortium name="Lawrence Berkeley National Laboratory"/>
            <person name="Haridas S."/>
            <person name="Hensen N."/>
            <person name="Bonometti L."/>
            <person name="Westerberg I."/>
            <person name="Brannstrom I.O."/>
            <person name="Guillou S."/>
            <person name="Cros-Aarteil S."/>
            <person name="Calhoun S."/>
            <person name="Kuo A."/>
            <person name="Mondo S."/>
            <person name="Pangilinan J."/>
            <person name="Riley R."/>
            <person name="Labutti K."/>
            <person name="Andreopoulos B."/>
            <person name="Lipzen A."/>
            <person name="Chen C."/>
            <person name="Yanf M."/>
            <person name="Daum C."/>
            <person name="Ng V."/>
            <person name="Clum A."/>
            <person name="Steindorff A."/>
            <person name="Ohm R."/>
            <person name="Martin F."/>
            <person name="Silar P."/>
            <person name="Natvig D."/>
            <person name="Lalanne C."/>
            <person name="Gautier V."/>
            <person name="Ament-Velasquez S.L."/>
            <person name="Kruys A."/>
            <person name="Hutchinson M.I."/>
            <person name="Powell A.J."/>
            <person name="Barry K."/>
            <person name="Miller A.N."/>
            <person name="Grigoriev I.V."/>
            <person name="Debuchy R."/>
            <person name="Gladieux P."/>
            <person name="Thoren M.H."/>
            <person name="Johannesson H."/>
        </authorList>
    </citation>
    <scope>NUCLEOTIDE SEQUENCE</scope>
    <source>
        <strain evidence="5">SMH4131-1</strain>
    </source>
</reference>
<name>A0AAE0IWT3_9PEZI</name>
<gene>
    <name evidence="5" type="ORF">B0T19DRAFT_398481</name>
</gene>
<feature type="compositionally biased region" description="Pro residues" evidence="3">
    <location>
        <begin position="152"/>
        <end position="192"/>
    </location>
</feature>
<feature type="coiled-coil region" evidence="2">
    <location>
        <begin position="261"/>
        <end position="288"/>
    </location>
</feature>
<accession>A0AAE0IWT3</accession>
<dbReference type="GO" id="GO:0000981">
    <property type="term" value="F:DNA-binding transcription factor activity, RNA polymerase II-specific"/>
    <property type="evidence" value="ECO:0007669"/>
    <property type="project" value="InterPro"/>
</dbReference>
<dbReference type="SUPFAM" id="SSF57701">
    <property type="entry name" value="Zn2/Cys6 DNA-binding domain"/>
    <property type="match status" value="1"/>
</dbReference>
<evidence type="ECO:0000256" key="1">
    <source>
        <dbReference type="ARBA" id="ARBA00023242"/>
    </source>
</evidence>
<feature type="compositionally biased region" description="Pro residues" evidence="3">
    <location>
        <begin position="115"/>
        <end position="126"/>
    </location>
</feature>
<dbReference type="GO" id="GO:0008270">
    <property type="term" value="F:zinc ion binding"/>
    <property type="evidence" value="ECO:0007669"/>
    <property type="project" value="InterPro"/>
</dbReference>
<protein>
    <recommendedName>
        <fullName evidence="4">Zn(2)-C6 fungal-type domain-containing protein</fullName>
    </recommendedName>
</protein>
<keyword evidence="1" id="KW-0539">Nucleus</keyword>
<dbReference type="EMBL" id="JAUEPO010000002">
    <property type="protein sequence ID" value="KAK3332741.1"/>
    <property type="molecule type" value="Genomic_DNA"/>
</dbReference>
<evidence type="ECO:0000256" key="3">
    <source>
        <dbReference type="SAM" id="MobiDB-lite"/>
    </source>
</evidence>
<dbReference type="Proteomes" id="UP001286456">
    <property type="component" value="Unassembled WGS sequence"/>
</dbReference>
<evidence type="ECO:0000313" key="6">
    <source>
        <dbReference type="Proteomes" id="UP001286456"/>
    </source>
</evidence>
<proteinExistence type="predicted"/>
<dbReference type="AlphaFoldDB" id="A0AAE0IWT3"/>